<reference evidence="3 4" key="1">
    <citation type="submission" date="2019-01" db="EMBL/GenBank/DDBJ databases">
        <title>Draft genome sequences of three monokaryotic isolates of the white-rot basidiomycete fungus Dichomitus squalens.</title>
        <authorList>
            <consortium name="DOE Joint Genome Institute"/>
            <person name="Lopez S.C."/>
            <person name="Andreopoulos B."/>
            <person name="Pangilinan J."/>
            <person name="Lipzen A."/>
            <person name="Riley R."/>
            <person name="Ahrendt S."/>
            <person name="Ng V."/>
            <person name="Barry K."/>
            <person name="Daum C."/>
            <person name="Grigoriev I.V."/>
            <person name="Hilden K.S."/>
            <person name="Makela M.R."/>
            <person name="de Vries R.P."/>
        </authorList>
    </citation>
    <scope>NUCLEOTIDE SEQUENCE [LARGE SCALE GENOMIC DNA]</scope>
    <source>
        <strain evidence="3 4">CBS 464.89</strain>
    </source>
</reference>
<dbReference type="Proteomes" id="UP000292082">
    <property type="component" value="Unassembled WGS sequence"/>
</dbReference>
<evidence type="ECO:0000313" key="3">
    <source>
        <dbReference type="EMBL" id="TBU57214.1"/>
    </source>
</evidence>
<name>A0A4Q9PSA4_9APHY</name>
<keyword evidence="2" id="KW-1133">Transmembrane helix</keyword>
<dbReference type="EMBL" id="ML145140">
    <property type="protein sequence ID" value="TBU57214.1"/>
    <property type="molecule type" value="Genomic_DNA"/>
</dbReference>
<evidence type="ECO:0000256" key="2">
    <source>
        <dbReference type="SAM" id="Phobius"/>
    </source>
</evidence>
<evidence type="ECO:0000313" key="4">
    <source>
        <dbReference type="Proteomes" id="UP000292082"/>
    </source>
</evidence>
<dbReference type="AlphaFoldDB" id="A0A4Q9PSA4"/>
<accession>A0A4Q9PSA4</accession>
<keyword evidence="2" id="KW-0812">Transmembrane</keyword>
<evidence type="ECO:0000256" key="1">
    <source>
        <dbReference type="SAM" id="MobiDB-lite"/>
    </source>
</evidence>
<feature type="compositionally biased region" description="Basic residues" evidence="1">
    <location>
        <begin position="68"/>
        <end position="80"/>
    </location>
</feature>
<keyword evidence="4" id="KW-1185">Reference proteome</keyword>
<organism evidence="3 4">
    <name type="scientific">Dichomitus squalens</name>
    <dbReference type="NCBI Taxonomy" id="114155"/>
    <lineage>
        <taxon>Eukaryota</taxon>
        <taxon>Fungi</taxon>
        <taxon>Dikarya</taxon>
        <taxon>Basidiomycota</taxon>
        <taxon>Agaricomycotina</taxon>
        <taxon>Agaricomycetes</taxon>
        <taxon>Polyporales</taxon>
        <taxon>Polyporaceae</taxon>
        <taxon>Dichomitus</taxon>
    </lineage>
</organism>
<keyword evidence="2" id="KW-0472">Membrane</keyword>
<proteinExistence type="predicted"/>
<feature type="transmembrane region" description="Helical" evidence="2">
    <location>
        <begin position="32"/>
        <end position="50"/>
    </location>
</feature>
<protein>
    <recommendedName>
        <fullName evidence="5">Transmembrane protein</fullName>
    </recommendedName>
</protein>
<gene>
    <name evidence="3" type="ORF">BD310DRAFT_929897</name>
</gene>
<sequence length="111" mass="12342">MPTRTQREAQTRTRTRLSPSIVEFPKASSILMSWQAVVVALAVTVVLSFLRDCLGTEKSRHSSAALGTRHKRRQSRRPLKRNTLSTRIATNGRPEQSGRVEPASSEESGVK</sequence>
<evidence type="ECO:0008006" key="5">
    <source>
        <dbReference type="Google" id="ProtNLM"/>
    </source>
</evidence>
<feature type="region of interest" description="Disordered" evidence="1">
    <location>
        <begin position="58"/>
        <end position="111"/>
    </location>
</feature>